<protein>
    <submittedName>
        <fullName evidence="2">Uracil DNA glycosylase superfamily protein</fullName>
    </submittedName>
</protein>
<gene>
    <name evidence="2" type="ORF">SAMN04487788_2314</name>
</gene>
<dbReference type="CDD" id="cd10035">
    <property type="entry name" value="UDG_like"/>
    <property type="match status" value="1"/>
</dbReference>
<dbReference type="RefSeq" id="WP_176786357.1">
    <property type="nucleotide sequence ID" value="NZ_FNJN01000004.1"/>
</dbReference>
<dbReference type="Pfam" id="PF03167">
    <property type="entry name" value="UDG"/>
    <property type="match status" value="1"/>
</dbReference>
<reference evidence="2 3" key="1">
    <citation type="submission" date="2016-10" db="EMBL/GenBank/DDBJ databases">
        <authorList>
            <person name="de Groot N.N."/>
        </authorList>
    </citation>
    <scope>NUCLEOTIDE SEQUENCE [LARGE SCALE GENOMIC DNA]</scope>
    <source>
        <strain evidence="2 3">StLB037</strain>
    </source>
</reference>
<accession>A0A1H0Q9G5</accession>
<feature type="domain" description="Uracil-DNA glycosylase-like" evidence="1">
    <location>
        <begin position="56"/>
        <end position="197"/>
    </location>
</feature>
<dbReference type="Gene3D" id="3.40.470.10">
    <property type="entry name" value="Uracil-DNA glycosylase-like domain"/>
    <property type="match status" value="1"/>
</dbReference>
<dbReference type="EMBL" id="FNJN01000004">
    <property type="protein sequence ID" value="SDP13977.1"/>
    <property type="molecule type" value="Genomic_DNA"/>
</dbReference>
<dbReference type="InterPro" id="IPR005122">
    <property type="entry name" value="Uracil-DNA_glycosylase-like"/>
</dbReference>
<evidence type="ECO:0000313" key="3">
    <source>
        <dbReference type="Proteomes" id="UP000186456"/>
    </source>
</evidence>
<proteinExistence type="predicted"/>
<evidence type="ECO:0000259" key="1">
    <source>
        <dbReference type="Pfam" id="PF03167"/>
    </source>
</evidence>
<dbReference type="InterPro" id="IPR036895">
    <property type="entry name" value="Uracil-DNA_glycosylase-like_sf"/>
</dbReference>
<organism evidence="2 3">
    <name type="scientific">Microbacterium testaceum (strain StLB037)</name>
    <dbReference type="NCBI Taxonomy" id="979556"/>
    <lineage>
        <taxon>Bacteria</taxon>
        <taxon>Bacillati</taxon>
        <taxon>Actinomycetota</taxon>
        <taxon>Actinomycetes</taxon>
        <taxon>Micrococcales</taxon>
        <taxon>Microbacteriaceae</taxon>
        <taxon>Microbacterium</taxon>
    </lineage>
</organism>
<dbReference type="SUPFAM" id="SSF52141">
    <property type="entry name" value="Uracil-DNA glycosylase-like"/>
    <property type="match status" value="1"/>
</dbReference>
<dbReference type="Proteomes" id="UP000186456">
    <property type="component" value="Unassembled WGS sequence"/>
</dbReference>
<sequence>MFLDHPRGFAHPNRVAERLAMLATEPSVQPLRAWANALERDRGVTVPQFDPAEAGVDAKVLFVLEAPGPMTNAGNPLSGSGFISVDNDDETAAFVWRCRAAADLSDGALHWNIVPWYLGDASVKPNAAELAQGGADLREMLTLLPYLEVVVLCGAYARNGWRRHVAPYLTDSPVVLTTWHPSKRGVISQARKDEFAATVRQAAELVVDS</sequence>
<dbReference type="AlphaFoldDB" id="A0A1H0Q9G5"/>
<evidence type="ECO:0000313" key="2">
    <source>
        <dbReference type="EMBL" id="SDP13977.1"/>
    </source>
</evidence>
<name>A0A1H0Q9G5_MICTS</name>